<feature type="region of interest" description="Disordered" evidence="1">
    <location>
        <begin position="248"/>
        <end position="302"/>
    </location>
</feature>
<accession>A0A061RTD2</accession>
<evidence type="ECO:0000256" key="1">
    <source>
        <dbReference type="SAM" id="MobiDB-lite"/>
    </source>
</evidence>
<sequence length="302" mass="31770">MDSGFQGPLSRLPVSPRQMRISPLWLPLASKNKSPCWENAMRVTAESCHASTGILRKGLSSRWCHRTTAPSSCPLAMRPLAAPSARQVTGLPASARATGGPSAKAAVPCACCKILSTCTVPSRAPKIAVPPSLLTSTAEMQPKSTARLLAGAPADNVSQSTALPSAVAAATRRPSALRMGHGGAQARQFDLQCIGAVPGNVPQARASLCGEAEEAAACADTSHGLDRPIGTREPLAPRLAARSRRQIQLQQAERPKTRSGDPNELIVRCQCRTHKGRSRPDSQAPIPRRLDEADAAVPAAER</sequence>
<protein>
    <submittedName>
        <fullName evidence="2">Uncharacterized protein</fullName>
    </submittedName>
</protein>
<organism evidence="2">
    <name type="scientific">Tetraselmis sp. GSL018</name>
    <dbReference type="NCBI Taxonomy" id="582737"/>
    <lineage>
        <taxon>Eukaryota</taxon>
        <taxon>Viridiplantae</taxon>
        <taxon>Chlorophyta</taxon>
        <taxon>core chlorophytes</taxon>
        <taxon>Chlorodendrophyceae</taxon>
        <taxon>Chlorodendrales</taxon>
        <taxon>Chlorodendraceae</taxon>
        <taxon>Tetraselmis</taxon>
    </lineage>
</organism>
<dbReference type="EMBL" id="GBEZ01012026">
    <property type="protein sequence ID" value="JAC73826.1"/>
    <property type="molecule type" value="Transcribed_RNA"/>
</dbReference>
<proteinExistence type="predicted"/>
<name>A0A061RTD2_9CHLO</name>
<evidence type="ECO:0000313" key="2">
    <source>
        <dbReference type="EMBL" id="JAC73826.1"/>
    </source>
</evidence>
<dbReference type="AlphaFoldDB" id="A0A061RTD2"/>
<reference evidence="2" key="1">
    <citation type="submission" date="2014-05" db="EMBL/GenBank/DDBJ databases">
        <title>The transcriptome of the halophilic microalga Tetraselmis sp. GSL018 isolated from the Great Salt Lake, Utah.</title>
        <authorList>
            <person name="Jinkerson R.E."/>
            <person name="D'Adamo S."/>
            <person name="Posewitz M.C."/>
        </authorList>
    </citation>
    <scope>NUCLEOTIDE SEQUENCE</scope>
    <source>
        <strain evidence="2">GSL018</strain>
    </source>
</reference>
<gene>
    <name evidence="2" type="ORF">TSPGSL018_27700</name>
</gene>
<feature type="non-terminal residue" evidence="2">
    <location>
        <position position="302"/>
    </location>
</feature>